<comment type="caution">
    <text evidence="2">The sequence shown here is derived from an EMBL/GenBank/DDBJ whole genome shotgun (WGS) entry which is preliminary data.</text>
</comment>
<dbReference type="RefSeq" id="WP_212516886.1">
    <property type="nucleotide sequence ID" value="NZ_JAGSOH010000008.1"/>
</dbReference>
<evidence type="ECO:0000256" key="1">
    <source>
        <dbReference type="SAM" id="SignalP"/>
    </source>
</evidence>
<protein>
    <recommendedName>
        <fullName evidence="4">Spore-associated protein A</fullName>
    </recommendedName>
</protein>
<dbReference type="EMBL" id="JAGSOH010000008">
    <property type="protein sequence ID" value="MBR7825734.1"/>
    <property type="molecule type" value="Genomic_DNA"/>
</dbReference>
<feature type="signal peptide" evidence="1">
    <location>
        <begin position="1"/>
        <end position="32"/>
    </location>
</feature>
<dbReference type="Proteomes" id="UP000676325">
    <property type="component" value="Unassembled WGS sequence"/>
</dbReference>
<evidence type="ECO:0000313" key="3">
    <source>
        <dbReference type="Proteomes" id="UP000676325"/>
    </source>
</evidence>
<evidence type="ECO:0000313" key="2">
    <source>
        <dbReference type="EMBL" id="MBR7825734.1"/>
    </source>
</evidence>
<organism evidence="2 3">
    <name type="scientific">Actinospica acidithermotolerans</name>
    <dbReference type="NCBI Taxonomy" id="2828514"/>
    <lineage>
        <taxon>Bacteria</taxon>
        <taxon>Bacillati</taxon>
        <taxon>Actinomycetota</taxon>
        <taxon>Actinomycetes</taxon>
        <taxon>Catenulisporales</taxon>
        <taxon>Actinospicaceae</taxon>
        <taxon>Actinospica</taxon>
    </lineage>
</organism>
<keyword evidence="1" id="KW-0732">Signal</keyword>
<reference evidence="2" key="1">
    <citation type="submission" date="2021-04" db="EMBL/GenBank/DDBJ databases">
        <title>Genome based classification of Actinospica acidithermotolerans sp. nov., an actinobacterium isolated from an Indonesian hot spring.</title>
        <authorList>
            <person name="Kusuma A.B."/>
            <person name="Putra K.E."/>
            <person name="Nafisah S."/>
            <person name="Loh J."/>
            <person name="Nouioui I."/>
            <person name="Goodfellow M."/>
        </authorList>
    </citation>
    <scope>NUCLEOTIDE SEQUENCE</scope>
    <source>
        <strain evidence="2">MGRD01-02</strain>
    </source>
</reference>
<proteinExistence type="predicted"/>
<dbReference type="AlphaFoldDB" id="A0A941IG48"/>
<accession>A0A941IG48</accession>
<keyword evidence="3" id="KW-1185">Reference proteome</keyword>
<sequence length="146" mass="14632">MKRSGKRAKALALFGTLAAATAVVVGAGPAQAASSASYAASICGSGYSPDAAYGLGGGTIYVSYNGSTDCAVLIKTAYVGTPTDTWVYIALDSSGTGGYGGNDGPRDDGSFSSYAGPVYVYAPHTCIEVAGGTVDDEIWEYPVLCG</sequence>
<feature type="chain" id="PRO_5037945256" description="Spore-associated protein A" evidence="1">
    <location>
        <begin position="33"/>
        <end position="146"/>
    </location>
</feature>
<evidence type="ECO:0008006" key="4">
    <source>
        <dbReference type="Google" id="ProtNLM"/>
    </source>
</evidence>
<name>A0A941IG48_9ACTN</name>
<gene>
    <name evidence="2" type="ORF">KDK95_05400</name>
</gene>